<dbReference type="OrthoDB" id="9769193at2"/>
<dbReference type="InterPro" id="IPR025997">
    <property type="entry name" value="SBP_2_dom"/>
</dbReference>
<feature type="region of interest" description="Disordered" evidence="7">
    <location>
        <begin position="30"/>
        <end position="50"/>
    </location>
</feature>
<keyword evidence="13" id="KW-1185">Reference proteome</keyword>
<dbReference type="SUPFAM" id="SSF53822">
    <property type="entry name" value="Periplasmic binding protein-like I"/>
    <property type="match status" value="1"/>
</dbReference>
<dbReference type="InterPro" id="IPR044085">
    <property type="entry name" value="MglB-like_PBP1"/>
</dbReference>
<reference evidence="10 13" key="2">
    <citation type="journal article" date="2024" name="Int. J. Syst. Evol. Microbiol.">
        <title>Lacrimispora brassicae sp. nov. isolated from fermented cabbage, and proposal of Clostridium indicum Gundawar et al. 2019 and Clostridium methoxybenzovorans Mechichi et al. 1999 as heterotypic synonyms of Lacrimispora amygdalina (Parshina et al. 2003) Haas and Blanchard 2020 and Lacrimispora indolis (McClung and McCoy 1957) Haas and Blanchard 2020, respectively.</title>
        <authorList>
            <person name="Kobayashi H."/>
            <person name="Tanizawa Y."/>
            <person name="Sakamoto M."/>
            <person name="Ohkuma M."/>
            <person name="Tohno M."/>
        </authorList>
    </citation>
    <scope>NUCLEOTIDE SEQUENCE [LARGE SCALE GENOMIC DNA]</scope>
    <source>
        <strain evidence="10 13">DSM 12857</strain>
    </source>
</reference>
<sequence length="357" mass="38967">MKCLIRRTAFFFLVLAAVLAAGAAAGCAGEKSQSKPAESSDKEAGTEGIETEEGPKIGISIYRYDDTFMKLYRSELKQYLEETYHAQVIMRNAGGDQKEQDRQIREFIDSKCAGIIINPVEASAAGRIADTSSQAGIPLVFINSEPDESERNRWKEQHMAVSSVETDSKQAGTYQGEIILENPGKGDKNHDGILSYVMIKGEAGSDAARYRTEYSIKALTDAGVKTEELFSGTGNWNREEGKKLAAQALSTYGPRIDVIFCNNDAMANGALEAVEEAGMTPGKDVYLVGVDALQETVGYIKEGKIAGTVLNDHQGQSKTAADTLIRLIQGEDAETRYLVDYIKVTMNSTFHNWKGDD</sequence>
<protein>
    <recommendedName>
        <fullName evidence="6">D-galactose/methyl-galactoside binding periplasmic protein MglB</fullName>
    </recommendedName>
</protein>
<dbReference type="CDD" id="cd01539">
    <property type="entry name" value="PBP1_GGBP"/>
    <property type="match status" value="1"/>
</dbReference>
<evidence type="ECO:0000256" key="4">
    <source>
        <dbReference type="ARBA" id="ARBA00022729"/>
    </source>
</evidence>
<dbReference type="PANTHER" id="PTHR46847:SF1">
    <property type="entry name" value="D-ALLOSE-BINDING PERIPLASMIC PROTEIN-RELATED"/>
    <property type="match status" value="1"/>
</dbReference>
<comment type="caution">
    <text evidence="11">The sequence shown here is derived from an EMBL/GenBank/DDBJ whole genome shotgun (WGS) entry which is preliminary data.</text>
</comment>
<keyword evidence="4 8" id="KW-0732">Signal</keyword>
<dbReference type="GO" id="GO:0046872">
    <property type="term" value="F:metal ion binding"/>
    <property type="evidence" value="ECO:0007669"/>
    <property type="project" value="UniProtKB-KW"/>
</dbReference>
<dbReference type="AlphaFoldDB" id="A0A3E2N9U4"/>
<dbReference type="PANTHER" id="PTHR46847">
    <property type="entry name" value="D-ALLOSE-BINDING PERIPLASMIC PROTEIN-RELATED"/>
    <property type="match status" value="1"/>
</dbReference>
<accession>A0A3E2N9U4</accession>
<reference evidence="11 12" key="1">
    <citation type="submission" date="2018-07" db="EMBL/GenBank/DDBJ databases">
        <title>New species, Clostridium PI-S10-A1B.</title>
        <authorList>
            <person name="Krishna G."/>
            <person name="Summeta K."/>
            <person name="Shikha S."/>
            <person name="Prabhu P.B."/>
            <person name="Suresh K."/>
        </authorList>
    </citation>
    <scope>NUCLEOTIDE SEQUENCE [LARGE SCALE GENOMIC DNA]</scope>
    <source>
        <strain evidence="11 12">PI-S10-A1B</strain>
    </source>
</reference>
<keyword evidence="3" id="KW-0479">Metal-binding</keyword>
<comment type="similarity">
    <text evidence="2">Belongs to the bacterial solute-binding protein 2 family.</text>
</comment>
<dbReference type="PROSITE" id="PS51257">
    <property type="entry name" value="PROKAR_LIPOPROTEIN"/>
    <property type="match status" value="1"/>
</dbReference>
<evidence type="ECO:0000313" key="11">
    <source>
        <dbReference type="EMBL" id="RFZ77766.1"/>
    </source>
</evidence>
<dbReference type="EMBL" id="QOHO01000053">
    <property type="protein sequence ID" value="RFZ77766.1"/>
    <property type="molecule type" value="Genomic_DNA"/>
</dbReference>
<dbReference type="EMBL" id="BRPJ01000037">
    <property type="protein sequence ID" value="GLB30392.1"/>
    <property type="molecule type" value="Genomic_DNA"/>
</dbReference>
<dbReference type="RefSeq" id="WP_117418156.1">
    <property type="nucleotide sequence ID" value="NZ_BRPJ01000037.1"/>
</dbReference>
<feature type="domain" description="Periplasmic binding protein" evidence="9">
    <location>
        <begin position="57"/>
        <end position="331"/>
    </location>
</feature>
<dbReference type="GO" id="GO:0030313">
    <property type="term" value="C:cell envelope"/>
    <property type="evidence" value="ECO:0007669"/>
    <property type="project" value="UniProtKB-SubCell"/>
</dbReference>
<dbReference type="Proteomes" id="UP001419084">
    <property type="component" value="Unassembled WGS sequence"/>
</dbReference>
<dbReference type="Gene3D" id="3.40.50.2300">
    <property type="match status" value="2"/>
</dbReference>
<dbReference type="Proteomes" id="UP000260680">
    <property type="component" value="Unassembled WGS sequence"/>
</dbReference>
<dbReference type="InterPro" id="IPR028082">
    <property type="entry name" value="Peripla_BP_I"/>
</dbReference>
<evidence type="ECO:0000313" key="10">
    <source>
        <dbReference type="EMBL" id="GLB30392.1"/>
    </source>
</evidence>
<evidence type="ECO:0000313" key="12">
    <source>
        <dbReference type="Proteomes" id="UP000260680"/>
    </source>
</evidence>
<feature type="chain" id="PRO_5017788534" description="D-galactose/methyl-galactoside binding periplasmic protein MglB" evidence="8">
    <location>
        <begin position="24"/>
        <end position="357"/>
    </location>
</feature>
<evidence type="ECO:0000256" key="2">
    <source>
        <dbReference type="ARBA" id="ARBA00007639"/>
    </source>
</evidence>
<evidence type="ECO:0000256" key="3">
    <source>
        <dbReference type="ARBA" id="ARBA00022723"/>
    </source>
</evidence>
<dbReference type="Pfam" id="PF13407">
    <property type="entry name" value="Peripla_BP_4"/>
    <property type="match status" value="1"/>
</dbReference>
<comment type="subunit">
    <text evidence="5">The ABC transporter complex is composed of one ATP-binding protein (MglA), two transmembrane proteins (MglC) and a solute-binding protein (MglB).</text>
</comment>
<comment type="subcellular location">
    <subcellularLocation>
        <location evidence="1">Cell envelope</location>
    </subcellularLocation>
</comment>
<dbReference type="GO" id="GO:0030246">
    <property type="term" value="F:carbohydrate binding"/>
    <property type="evidence" value="ECO:0007669"/>
    <property type="project" value="InterPro"/>
</dbReference>
<name>A0A3E2N9U4_9FIRM</name>
<evidence type="ECO:0000256" key="8">
    <source>
        <dbReference type="SAM" id="SignalP"/>
    </source>
</evidence>
<evidence type="ECO:0000313" key="13">
    <source>
        <dbReference type="Proteomes" id="UP001419084"/>
    </source>
</evidence>
<organism evidence="11 12">
    <name type="scientific">Lacrimispora amygdalina</name>
    <dbReference type="NCBI Taxonomy" id="253257"/>
    <lineage>
        <taxon>Bacteria</taxon>
        <taxon>Bacillati</taxon>
        <taxon>Bacillota</taxon>
        <taxon>Clostridia</taxon>
        <taxon>Lachnospirales</taxon>
        <taxon>Lachnospiraceae</taxon>
        <taxon>Lacrimispora</taxon>
    </lineage>
</organism>
<evidence type="ECO:0000256" key="1">
    <source>
        <dbReference type="ARBA" id="ARBA00004196"/>
    </source>
</evidence>
<evidence type="ECO:0000256" key="5">
    <source>
        <dbReference type="ARBA" id="ARBA00034323"/>
    </source>
</evidence>
<gene>
    <name evidence="11" type="ORF">DS742_16885</name>
    <name evidence="10" type="ORF">LAD12857_23150</name>
</gene>
<evidence type="ECO:0000259" key="9">
    <source>
        <dbReference type="Pfam" id="PF13407"/>
    </source>
</evidence>
<proteinExistence type="inferred from homology"/>
<evidence type="ECO:0000256" key="7">
    <source>
        <dbReference type="SAM" id="MobiDB-lite"/>
    </source>
</evidence>
<feature type="signal peptide" evidence="8">
    <location>
        <begin position="1"/>
        <end position="23"/>
    </location>
</feature>
<evidence type="ECO:0000256" key="6">
    <source>
        <dbReference type="ARBA" id="ARBA00034344"/>
    </source>
</evidence>